<accession>A0A087VW58</accession>
<dbReference type="SUPFAM" id="SSF54909">
    <property type="entry name" value="Dimeric alpha+beta barrel"/>
    <property type="match status" value="1"/>
</dbReference>
<evidence type="ECO:0000313" key="2">
    <source>
        <dbReference type="EMBL" id="AIC92538.1"/>
    </source>
</evidence>
<dbReference type="RefSeq" id="WP_033491119.1">
    <property type="nucleotide sequence ID" value="NZ_CP006018.1"/>
</dbReference>
<protein>
    <submittedName>
        <fullName evidence="2">Transcriptional regulator, AsnC family protein</fullName>
    </submittedName>
</protein>
<name>A0A087VW58_9BIFI</name>
<organism evidence="2 3">
    <name type="scientific">Bifidobacterium [indicum] DSM 20214 = LMG 11587</name>
    <dbReference type="NCBI Taxonomy" id="1341694"/>
    <lineage>
        <taxon>Bacteria</taxon>
        <taxon>Bacillati</taxon>
        <taxon>Actinomycetota</taxon>
        <taxon>Actinomycetes</taxon>
        <taxon>Bifidobacteriales</taxon>
        <taxon>Bifidobacteriaceae</taxon>
        <taxon>Bifidobacterium</taxon>
    </lineage>
</organism>
<proteinExistence type="predicted"/>
<dbReference type="KEGG" id="bii:BINDI_1283"/>
<dbReference type="Pfam" id="PF01037">
    <property type="entry name" value="AsnC_trans_reg"/>
    <property type="match status" value="1"/>
</dbReference>
<evidence type="ECO:0000313" key="3">
    <source>
        <dbReference type="Proteomes" id="UP000028569"/>
    </source>
</evidence>
<dbReference type="OrthoDB" id="70544at2"/>
<keyword evidence="3" id="KW-1185">Reference proteome</keyword>
<dbReference type="HOGENOM" id="CLU_170329_3_0_11"/>
<evidence type="ECO:0000259" key="1">
    <source>
        <dbReference type="Pfam" id="PF01037"/>
    </source>
</evidence>
<dbReference type="GeneID" id="91566743"/>
<reference evidence="2 3" key="1">
    <citation type="journal article" date="2014" name="Appl. Environ. Microbiol.">
        <title>Genomic encyclopedia of type strains of the genus Bifidobacterium.</title>
        <authorList>
            <person name="Milani C."/>
            <person name="Lugli G.A."/>
            <person name="Duranti S."/>
            <person name="Turroni F."/>
            <person name="Bottacini F."/>
            <person name="Mangifesta M."/>
            <person name="Sanchez B."/>
            <person name="Viappiani A."/>
            <person name="Mancabelli L."/>
            <person name="Taminiau B."/>
            <person name="Delcenserie V."/>
            <person name="Barrangou R."/>
            <person name="Margolles A."/>
            <person name="van Sinderen D."/>
            <person name="Ventura M."/>
        </authorList>
    </citation>
    <scope>NUCLEOTIDE SEQUENCE [LARGE SCALE GENOMIC DNA]</scope>
    <source>
        <strain evidence="2 3">LMG 11587</strain>
    </source>
</reference>
<dbReference type="Proteomes" id="UP000028569">
    <property type="component" value="Chromosome"/>
</dbReference>
<dbReference type="InterPro" id="IPR019887">
    <property type="entry name" value="Tscrpt_reg_AsnC/Lrp_C"/>
</dbReference>
<sequence>MTNAIVLITVQSDRINEVARAIVEIDGVKDVYSVAGEVDLVAVVSTGKFDDLTAVIPGGIAKVPGVTGTQTLTAFRTYSREDMDAAYDLGLD</sequence>
<dbReference type="AlphaFoldDB" id="A0A087VW58"/>
<dbReference type="Gene3D" id="3.30.70.920">
    <property type="match status" value="1"/>
</dbReference>
<gene>
    <name evidence="2" type="ORF">BINDI_1283</name>
</gene>
<feature type="domain" description="Transcription regulator AsnC/Lrp ligand binding" evidence="1">
    <location>
        <begin position="6"/>
        <end position="77"/>
    </location>
</feature>
<dbReference type="InterPro" id="IPR011008">
    <property type="entry name" value="Dimeric_a/b-barrel"/>
</dbReference>
<dbReference type="EMBL" id="CP006018">
    <property type="protein sequence ID" value="AIC92538.1"/>
    <property type="molecule type" value="Genomic_DNA"/>
</dbReference>